<feature type="transmembrane region" description="Helical" evidence="7">
    <location>
        <begin position="451"/>
        <end position="469"/>
    </location>
</feature>
<feature type="transmembrane region" description="Helical" evidence="7">
    <location>
        <begin position="426"/>
        <end position="444"/>
    </location>
</feature>
<dbReference type="GO" id="GO:0022857">
    <property type="term" value="F:transmembrane transporter activity"/>
    <property type="evidence" value="ECO:0007669"/>
    <property type="project" value="InterPro"/>
</dbReference>
<feature type="transmembrane region" description="Helical" evidence="7">
    <location>
        <begin position="117"/>
        <end position="141"/>
    </location>
</feature>
<keyword evidence="5 7" id="KW-0472">Membrane</keyword>
<accession>A0AAN9W1S7</accession>
<sequence>MEAAAGGGGGGGGGGATPEAARGQDVEQPGDGSLDFEDAVAKTGQGWFHYKLQLICGLGLMATLVEMLSTGYALPAAQCDLEISTADKGIINAVCYVGMLFGSHLWGFLADTRGRRMVLMLTLLMDCVCTLVAAFAHAVWLLLVARFFNGFFICGSAAVLFAYLGEFHSDATRARAIVWLGIFVAFATILLPGLAWLVIPLDFEVALPWIEFRSWRLFLLVCALPGLTSALLIRWLLPRSPKFSLLIGDQGEALDTLRDIYATNTGNSPDSYPVKAVRLGLAARRGSRLGPTPDPGTLKARKSAFALLGNMVRQTMPLFRRPHLGPNLLACALEFAILCCANGLLLWLPEIFNRLSQYDAMNPGHGLSVCQAIEAHGLAVANGSASAAGNSTDDWELWLLPDGEMASPAPVACSNDVDVGAFKNTLIIGGATALAYILAGYCVNHVGKRNVLIGSMVTSGAAGMVLYFMTTPDTVLGVTCVFIGLATMCVSVVNSIVVELFPTNLRAMAVCLSLMCGRLGTVVGSLLVGSLLELSCPSVFFVLAGVIFGCGFLGFLIPKHPAPEVMPIT</sequence>
<evidence type="ECO:0000256" key="7">
    <source>
        <dbReference type="SAM" id="Phobius"/>
    </source>
</evidence>
<feature type="compositionally biased region" description="Gly residues" evidence="6">
    <location>
        <begin position="1"/>
        <end position="16"/>
    </location>
</feature>
<reference evidence="9 10" key="1">
    <citation type="submission" date="2024-03" db="EMBL/GenBank/DDBJ databases">
        <title>The genome assembly and annotation of the cricket Gryllus longicercus Weissman &amp; Gray.</title>
        <authorList>
            <person name="Szrajer S."/>
            <person name="Gray D."/>
            <person name="Ylla G."/>
        </authorList>
    </citation>
    <scope>NUCLEOTIDE SEQUENCE [LARGE SCALE GENOMIC DNA]</scope>
    <source>
        <strain evidence="9">DAG 2021-001</strain>
        <tissue evidence="9">Whole body minus gut</tissue>
    </source>
</reference>
<evidence type="ECO:0000313" key="9">
    <source>
        <dbReference type="EMBL" id="KAK7872167.1"/>
    </source>
</evidence>
<dbReference type="Proteomes" id="UP001378592">
    <property type="component" value="Unassembled WGS sequence"/>
</dbReference>
<comment type="caution">
    <text evidence="9">The sequence shown here is derived from an EMBL/GenBank/DDBJ whole genome shotgun (WGS) entry which is preliminary data.</text>
</comment>
<dbReference type="InterPro" id="IPR020846">
    <property type="entry name" value="MFS_dom"/>
</dbReference>
<dbReference type="Gene3D" id="1.20.1250.20">
    <property type="entry name" value="MFS general substrate transporter like domains"/>
    <property type="match status" value="1"/>
</dbReference>
<evidence type="ECO:0000256" key="4">
    <source>
        <dbReference type="ARBA" id="ARBA00022989"/>
    </source>
</evidence>
<evidence type="ECO:0000256" key="6">
    <source>
        <dbReference type="SAM" id="MobiDB-lite"/>
    </source>
</evidence>
<feature type="transmembrane region" description="Helical" evidence="7">
    <location>
        <begin position="52"/>
        <end position="74"/>
    </location>
</feature>
<keyword evidence="10" id="KW-1185">Reference proteome</keyword>
<feature type="transmembrane region" description="Helical" evidence="7">
    <location>
        <begin position="538"/>
        <end position="557"/>
    </location>
</feature>
<dbReference type="AlphaFoldDB" id="A0AAN9W1S7"/>
<dbReference type="PANTHER" id="PTHR23511">
    <property type="entry name" value="SYNAPTIC VESICLE GLYCOPROTEIN 2"/>
    <property type="match status" value="1"/>
</dbReference>
<dbReference type="PANTHER" id="PTHR23511:SF35">
    <property type="entry name" value="MAJOR FACILITATOR SUPERFAMILY (MFS) PROFILE DOMAIN-CONTAINING PROTEIN"/>
    <property type="match status" value="1"/>
</dbReference>
<proteinExistence type="predicted"/>
<keyword evidence="3 7" id="KW-0812">Transmembrane</keyword>
<dbReference type="EMBL" id="JAZDUA010000028">
    <property type="protein sequence ID" value="KAK7872167.1"/>
    <property type="molecule type" value="Genomic_DNA"/>
</dbReference>
<feature type="transmembrane region" description="Helical" evidence="7">
    <location>
        <begin position="89"/>
        <end position="110"/>
    </location>
</feature>
<evidence type="ECO:0000256" key="1">
    <source>
        <dbReference type="ARBA" id="ARBA00004141"/>
    </source>
</evidence>
<dbReference type="InterPro" id="IPR011701">
    <property type="entry name" value="MFS"/>
</dbReference>
<comment type="subcellular location">
    <subcellularLocation>
        <location evidence="1">Membrane</location>
        <topology evidence="1">Multi-pass membrane protein</topology>
    </subcellularLocation>
</comment>
<feature type="transmembrane region" description="Helical" evidence="7">
    <location>
        <begin position="475"/>
        <end position="497"/>
    </location>
</feature>
<protein>
    <recommendedName>
        <fullName evidence="8">Major facilitator superfamily (MFS) profile domain-containing protein</fullName>
    </recommendedName>
</protein>
<dbReference type="PROSITE" id="PS50850">
    <property type="entry name" value="MFS"/>
    <property type="match status" value="1"/>
</dbReference>
<keyword evidence="4 7" id="KW-1133">Transmembrane helix</keyword>
<feature type="transmembrane region" description="Helical" evidence="7">
    <location>
        <begin position="217"/>
        <end position="237"/>
    </location>
</feature>
<dbReference type="SUPFAM" id="SSF103473">
    <property type="entry name" value="MFS general substrate transporter"/>
    <property type="match status" value="1"/>
</dbReference>
<evidence type="ECO:0000256" key="2">
    <source>
        <dbReference type="ARBA" id="ARBA00022448"/>
    </source>
</evidence>
<feature type="region of interest" description="Disordered" evidence="6">
    <location>
        <begin position="1"/>
        <end position="30"/>
    </location>
</feature>
<keyword evidence="2" id="KW-0813">Transport</keyword>
<evidence type="ECO:0000313" key="10">
    <source>
        <dbReference type="Proteomes" id="UP001378592"/>
    </source>
</evidence>
<organism evidence="9 10">
    <name type="scientific">Gryllus longicercus</name>
    <dbReference type="NCBI Taxonomy" id="2509291"/>
    <lineage>
        <taxon>Eukaryota</taxon>
        <taxon>Metazoa</taxon>
        <taxon>Ecdysozoa</taxon>
        <taxon>Arthropoda</taxon>
        <taxon>Hexapoda</taxon>
        <taxon>Insecta</taxon>
        <taxon>Pterygota</taxon>
        <taxon>Neoptera</taxon>
        <taxon>Polyneoptera</taxon>
        <taxon>Orthoptera</taxon>
        <taxon>Ensifera</taxon>
        <taxon>Gryllidea</taxon>
        <taxon>Grylloidea</taxon>
        <taxon>Gryllidae</taxon>
        <taxon>Gryllinae</taxon>
        <taxon>Gryllus</taxon>
    </lineage>
</organism>
<feature type="transmembrane region" description="Helical" evidence="7">
    <location>
        <begin position="328"/>
        <end position="348"/>
    </location>
</feature>
<gene>
    <name evidence="9" type="ORF">R5R35_001732</name>
</gene>
<evidence type="ECO:0000256" key="5">
    <source>
        <dbReference type="ARBA" id="ARBA00023136"/>
    </source>
</evidence>
<dbReference type="Pfam" id="PF07690">
    <property type="entry name" value="MFS_1"/>
    <property type="match status" value="2"/>
</dbReference>
<dbReference type="InterPro" id="IPR036259">
    <property type="entry name" value="MFS_trans_sf"/>
</dbReference>
<evidence type="ECO:0000256" key="3">
    <source>
        <dbReference type="ARBA" id="ARBA00022692"/>
    </source>
</evidence>
<feature type="transmembrane region" description="Helical" evidence="7">
    <location>
        <begin position="147"/>
        <end position="164"/>
    </location>
</feature>
<feature type="domain" description="Major facilitator superfamily (MFS) profile" evidence="8">
    <location>
        <begin position="52"/>
        <end position="562"/>
    </location>
</feature>
<dbReference type="GO" id="GO:0016020">
    <property type="term" value="C:membrane"/>
    <property type="evidence" value="ECO:0007669"/>
    <property type="project" value="UniProtKB-SubCell"/>
</dbReference>
<evidence type="ECO:0000259" key="8">
    <source>
        <dbReference type="PROSITE" id="PS50850"/>
    </source>
</evidence>
<feature type="transmembrane region" description="Helical" evidence="7">
    <location>
        <begin position="509"/>
        <end position="532"/>
    </location>
</feature>
<feature type="transmembrane region" description="Helical" evidence="7">
    <location>
        <begin position="176"/>
        <end position="197"/>
    </location>
</feature>
<name>A0AAN9W1S7_9ORTH</name>